<dbReference type="PANTHER" id="PTHR30383:SF5">
    <property type="entry name" value="SGNH HYDROLASE-TYPE ESTERASE DOMAIN-CONTAINING PROTEIN"/>
    <property type="match status" value="1"/>
</dbReference>
<feature type="domain" description="SGNH hydrolase-type esterase" evidence="2">
    <location>
        <begin position="63"/>
        <end position="225"/>
    </location>
</feature>
<name>A0A397P3A7_9SPHN</name>
<sequence>MDQFTRRSLFAVAALPVALSAAPAVAEDAHEKQLREDFAWLGKYAAENAALKASGKPVGLVMMGDSITEGWKGNHPDFFATAGRVCRGISGQTTPQMVLRMMADVVHLKPKAVHIMAGTNDIAGNTGPMTPAQSQDNLVMMTEIARASGIDVLLASIPPSDGFPWRPGLAVTDKIRSLNTWIADYARRAGATFVDYTPALATPEGAMKPGTASDGVHPTAQGYAVMESVLMPMITRYQVA</sequence>
<feature type="signal peptide" evidence="1">
    <location>
        <begin position="1"/>
        <end position="26"/>
    </location>
</feature>
<reference evidence="3 4" key="1">
    <citation type="submission" date="2018-08" db="EMBL/GenBank/DDBJ databases">
        <title>Genomic Encyclopedia of Type Strains, Phase IV (KMG-IV): sequencing the most valuable type-strain genomes for metagenomic binning, comparative biology and taxonomic classification.</title>
        <authorList>
            <person name="Goeker M."/>
        </authorList>
    </citation>
    <scope>NUCLEOTIDE SEQUENCE [LARGE SCALE GENOMIC DNA]</scope>
    <source>
        <strain evidence="3 4">DSM 25527</strain>
    </source>
</reference>
<dbReference type="InterPro" id="IPR051532">
    <property type="entry name" value="Ester_Hydrolysis_Enzymes"/>
</dbReference>
<dbReference type="InterPro" id="IPR013830">
    <property type="entry name" value="SGNH_hydro"/>
</dbReference>
<dbReference type="InterPro" id="IPR036514">
    <property type="entry name" value="SGNH_hydro_sf"/>
</dbReference>
<feature type="chain" id="PRO_5017246195" evidence="1">
    <location>
        <begin position="27"/>
        <end position="240"/>
    </location>
</feature>
<dbReference type="Pfam" id="PF13472">
    <property type="entry name" value="Lipase_GDSL_2"/>
    <property type="match status" value="1"/>
</dbReference>
<dbReference type="Gene3D" id="3.40.50.1110">
    <property type="entry name" value="SGNH hydrolase"/>
    <property type="match status" value="1"/>
</dbReference>
<dbReference type="RefSeq" id="WP_119035543.1">
    <property type="nucleotide sequence ID" value="NZ_QXDC01000003.1"/>
</dbReference>
<keyword evidence="4" id="KW-1185">Reference proteome</keyword>
<evidence type="ECO:0000313" key="4">
    <source>
        <dbReference type="Proteomes" id="UP000266568"/>
    </source>
</evidence>
<comment type="caution">
    <text evidence="3">The sequence shown here is derived from an EMBL/GenBank/DDBJ whole genome shotgun (WGS) entry which is preliminary data.</text>
</comment>
<dbReference type="Proteomes" id="UP000266568">
    <property type="component" value="Unassembled WGS sequence"/>
</dbReference>
<accession>A0A397P3A7</accession>
<protein>
    <submittedName>
        <fullName evidence="3">Lysophospholipase L1-like esterase</fullName>
    </submittedName>
</protein>
<dbReference type="GO" id="GO:0004622">
    <property type="term" value="F:phosphatidylcholine lysophospholipase activity"/>
    <property type="evidence" value="ECO:0007669"/>
    <property type="project" value="TreeGrafter"/>
</dbReference>
<dbReference type="SUPFAM" id="SSF52266">
    <property type="entry name" value="SGNH hydrolase"/>
    <property type="match status" value="1"/>
</dbReference>
<dbReference type="AlphaFoldDB" id="A0A397P3A7"/>
<dbReference type="OrthoDB" id="9794725at2"/>
<evidence type="ECO:0000259" key="2">
    <source>
        <dbReference type="Pfam" id="PF13472"/>
    </source>
</evidence>
<gene>
    <name evidence="3" type="ORF">DFR49_1950</name>
</gene>
<dbReference type="PANTHER" id="PTHR30383">
    <property type="entry name" value="THIOESTERASE 1/PROTEASE 1/LYSOPHOSPHOLIPASE L1"/>
    <property type="match status" value="1"/>
</dbReference>
<organism evidence="3 4">
    <name type="scientific">Hephaestia caeni</name>
    <dbReference type="NCBI Taxonomy" id="645617"/>
    <lineage>
        <taxon>Bacteria</taxon>
        <taxon>Pseudomonadati</taxon>
        <taxon>Pseudomonadota</taxon>
        <taxon>Alphaproteobacteria</taxon>
        <taxon>Sphingomonadales</taxon>
        <taxon>Sphingomonadaceae</taxon>
        <taxon>Hephaestia</taxon>
    </lineage>
</organism>
<dbReference type="EMBL" id="QXDC01000003">
    <property type="protein sequence ID" value="RIA43722.1"/>
    <property type="molecule type" value="Genomic_DNA"/>
</dbReference>
<evidence type="ECO:0000313" key="3">
    <source>
        <dbReference type="EMBL" id="RIA43722.1"/>
    </source>
</evidence>
<evidence type="ECO:0000256" key="1">
    <source>
        <dbReference type="SAM" id="SignalP"/>
    </source>
</evidence>
<keyword evidence="1" id="KW-0732">Signal</keyword>
<proteinExistence type="predicted"/>